<dbReference type="Proteomes" id="UP001596043">
    <property type="component" value="Unassembled WGS sequence"/>
</dbReference>
<feature type="region of interest" description="Disordered" evidence="1">
    <location>
        <begin position="100"/>
        <end position="121"/>
    </location>
</feature>
<evidence type="ECO:0000256" key="2">
    <source>
        <dbReference type="SAM" id="SignalP"/>
    </source>
</evidence>
<protein>
    <recommendedName>
        <fullName evidence="3">Gliding motility-associated protein GldM C-terminal domain-containing protein</fullName>
    </recommendedName>
</protein>
<feature type="chain" id="PRO_5045141734" description="Gliding motility-associated protein GldM C-terminal domain-containing protein" evidence="2">
    <location>
        <begin position="24"/>
        <end position="121"/>
    </location>
</feature>
<dbReference type="RefSeq" id="WP_379981386.1">
    <property type="nucleotide sequence ID" value="NZ_JBHSFV010000012.1"/>
</dbReference>
<comment type="caution">
    <text evidence="4">The sequence shown here is derived from an EMBL/GenBank/DDBJ whole genome shotgun (WGS) entry which is preliminary data.</text>
</comment>
<dbReference type="InterPro" id="IPR022719">
    <property type="entry name" value="Motility-assoc_prot_GldM_C"/>
</dbReference>
<organism evidence="4 5">
    <name type="scientific">Dokdonia ponticola</name>
    <dbReference type="NCBI Taxonomy" id="2041041"/>
    <lineage>
        <taxon>Bacteria</taxon>
        <taxon>Pseudomonadati</taxon>
        <taxon>Bacteroidota</taxon>
        <taxon>Flavobacteriia</taxon>
        <taxon>Flavobacteriales</taxon>
        <taxon>Flavobacteriaceae</taxon>
        <taxon>Dokdonia</taxon>
    </lineage>
</organism>
<feature type="signal peptide" evidence="2">
    <location>
        <begin position="1"/>
        <end position="23"/>
    </location>
</feature>
<feature type="domain" description="Gliding motility-associated protein GldM C-terminal" evidence="3">
    <location>
        <begin position="49"/>
        <end position="117"/>
    </location>
</feature>
<proteinExistence type="predicted"/>
<evidence type="ECO:0000256" key="1">
    <source>
        <dbReference type="SAM" id="MobiDB-lite"/>
    </source>
</evidence>
<evidence type="ECO:0000313" key="5">
    <source>
        <dbReference type="Proteomes" id="UP001596043"/>
    </source>
</evidence>
<keyword evidence="2" id="KW-0732">Signal</keyword>
<dbReference type="Pfam" id="PF12080">
    <property type="entry name" value="GldM_4th"/>
    <property type="match status" value="1"/>
</dbReference>
<accession>A0ABV9I053</accession>
<keyword evidence="5" id="KW-1185">Reference proteome</keyword>
<gene>
    <name evidence="4" type="ORF">ACFO3O_17990</name>
</gene>
<evidence type="ECO:0000313" key="4">
    <source>
        <dbReference type="EMBL" id="MFC4635807.1"/>
    </source>
</evidence>
<dbReference type="EMBL" id="JBHSFV010000012">
    <property type="protein sequence ID" value="MFC4635807.1"/>
    <property type="molecule type" value="Genomic_DNA"/>
</dbReference>
<reference evidence="5" key="1">
    <citation type="journal article" date="2019" name="Int. J. Syst. Evol. Microbiol.">
        <title>The Global Catalogue of Microorganisms (GCM) 10K type strain sequencing project: providing services to taxonomists for standard genome sequencing and annotation.</title>
        <authorList>
            <consortium name="The Broad Institute Genomics Platform"/>
            <consortium name="The Broad Institute Genome Sequencing Center for Infectious Disease"/>
            <person name="Wu L."/>
            <person name="Ma J."/>
        </authorList>
    </citation>
    <scope>NUCLEOTIDE SEQUENCE [LARGE SCALE GENOMIC DNA]</scope>
    <source>
        <strain evidence="5">YJ-61-S</strain>
    </source>
</reference>
<name>A0ABV9I053_9FLAO</name>
<sequence length="121" mass="13397">MMHPKKIALVLLFVCFAVSSSFAQNSKKKAVDPTMKVSKEKLAQFNMNENGDTNTTSFKIKFPGYPTISVKGNRLNNEALERLESTEAGTRIQVFDIKDASSKKEGAKKNPPLLFKVTSTP</sequence>
<evidence type="ECO:0000259" key="3">
    <source>
        <dbReference type="Pfam" id="PF12080"/>
    </source>
</evidence>